<name>M4JX03_ELHV1</name>
<evidence type="ECO:0000313" key="1">
    <source>
        <dbReference type="EMBL" id="AGE09906.1"/>
    </source>
</evidence>
<gene>
    <name evidence="1" type="primary">EE16</name>
</gene>
<evidence type="ECO:0000313" key="2">
    <source>
        <dbReference type="Proteomes" id="UP000169673"/>
    </source>
</evidence>
<organism evidence="1 2">
    <name type="scientific">Elephantid herpesvirus 1</name>
    <name type="common">EIHV-1</name>
    <name type="synonym">Elephant endotheliotropic herpesvirus</name>
    <dbReference type="NCBI Taxonomy" id="146015"/>
    <lineage>
        <taxon>Viruses</taxon>
        <taxon>Duplodnaviria</taxon>
        <taxon>Heunggongvirae</taxon>
        <taxon>Peploviricota</taxon>
        <taxon>Herviviricetes</taxon>
        <taxon>Herpesvirales</taxon>
        <taxon>Orthoherpesviridae</taxon>
        <taxon>Betaherpesvirinae</taxon>
        <taxon>Proboscivirus</taxon>
        <taxon>Proboscivirus elephantidbeta1</taxon>
    </lineage>
</organism>
<accession>M4JX03</accession>
<sequence length="207" mass="23920">MDTFKQLVLMCGFLISYICFNNNIKCNNTVNRTICQLWQDAVLDALQESKREKRDTDCLVKFGETFNSGLMRAKRSEPDDHHCLSKSIMKCLFYIDNKYFLNNDTHITGNITVNIEYINDNTSVAFNVSNMVVPLVHSANLTHEHFIERNNTWPWCMPNIPGKQLNIIWHDTLIPSEWLINATPIYVGAFGFEFLDGNNVTQFLSDK</sequence>
<reference evidence="1 2" key="1">
    <citation type="journal article" date="2013" name="J. Virol.">
        <title>Complete Genome Sequences of Elephant Endotheliotropic Herpesviruses 1A and 1B Determined Directly from Fatal Cases.</title>
        <authorList>
            <person name="Wilkie G.S."/>
            <person name="Davison A.J."/>
            <person name="Watson M."/>
            <person name="Kerr K."/>
            <person name="Sanderson S."/>
            <person name="Bouts T."/>
            <person name="Steinbach F."/>
            <person name="Dastjerdi A."/>
        </authorList>
    </citation>
    <scope>NUCLEOTIDE SEQUENCE [LARGE SCALE GENOMIC DNA]</scope>
    <source>
        <strain evidence="1">Emelia</strain>
    </source>
</reference>
<proteinExistence type="predicted"/>
<organismHost>
    <name type="scientific">Elephantidae</name>
    <name type="common">elephants</name>
    <dbReference type="NCBI Taxonomy" id="9780"/>
</organismHost>
<protein>
    <submittedName>
        <fullName evidence="1">Protein EE16</fullName>
    </submittedName>
</protein>
<dbReference type="EMBL" id="KC462164">
    <property type="protein sequence ID" value="AGE09906.1"/>
    <property type="molecule type" value="Genomic_DNA"/>
</dbReference>
<dbReference type="Proteomes" id="UP000169673">
    <property type="component" value="Segment"/>
</dbReference>